<sequence length="230" mass="27345">MRKKIFTPIILGIFLLSVFLGGKFIYSKAYNLNQNVKEKIALAAETENTNAQIASQNQENNAELYTDPNAPENKFSDTKAKNFYRLIRQTYSAFVDDLYYVSDNIKYEKDPNMKLYLINVYSETKSCVETYKKFLQELEDNPHNWKNVWQKYREFEIERRAKVSLSKLDPDEKKRFFFTTPEGKELAKQNNITEEQIEKERDEYQKLLEEKKKEVAEQLDEWAKRNGIIE</sequence>
<dbReference type="OrthoDB" id="1716025at2"/>
<dbReference type="HOGENOM" id="CLU_1203018_0_0_9"/>
<gene>
    <name evidence="2" type="ordered locus">Calkr_0931</name>
</gene>
<evidence type="ECO:0000256" key="1">
    <source>
        <dbReference type="SAM" id="Coils"/>
    </source>
</evidence>
<dbReference type="AlphaFoldDB" id="E4S4S7"/>
<feature type="coiled-coil region" evidence="1">
    <location>
        <begin position="183"/>
        <end position="225"/>
    </location>
</feature>
<dbReference type="RefSeq" id="WP_013432264.1">
    <property type="nucleotide sequence ID" value="NC_014721.1"/>
</dbReference>
<dbReference type="KEGG" id="cki:Calkr_0931"/>
<organism evidence="2 3">
    <name type="scientific">Caldicellulosiruptor acetigenus (strain ATCC 700853 / DSM 12137 / I77R1B)</name>
    <name type="common">Caldicellulosiruptor kristjanssonii</name>
    <dbReference type="NCBI Taxonomy" id="632335"/>
    <lineage>
        <taxon>Bacteria</taxon>
        <taxon>Bacillati</taxon>
        <taxon>Bacillota</taxon>
        <taxon>Bacillota incertae sedis</taxon>
        <taxon>Caldicellulosiruptorales</taxon>
        <taxon>Caldicellulosiruptoraceae</taxon>
        <taxon>Caldicellulosiruptor</taxon>
    </lineage>
</organism>
<reference evidence="2 3" key="2">
    <citation type="journal article" date="2011" name="J. Bacteriol.">
        <title>Complete genome sequences for the anaerobic, extremely thermophilic plant biomass-degrading bacteria Caldicellulosiruptor hydrothermalis, Caldicellulosiruptor kristjanssonii, Caldicellulosiruptor kronotskyensis, Caldicellulosiruptor owensenis, and Caldicellulosiruptor lactoaceticus.</title>
        <authorList>
            <person name="Blumer-Schuette S.E."/>
            <person name="Ozdemir I."/>
            <person name="Mistry D."/>
            <person name="Lucas S."/>
            <person name="Lapidus A."/>
            <person name="Cheng J.F."/>
            <person name="Goodwin L.A."/>
            <person name="Pitluck S."/>
            <person name="Land M.L."/>
            <person name="Hauser L.J."/>
            <person name="Woyke T."/>
            <person name="Mikhailova N."/>
            <person name="Pati A."/>
            <person name="Kyrpides N.C."/>
            <person name="Ivanova N."/>
            <person name="Detter J.C."/>
            <person name="Walston-Davenport K."/>
            <person name="Han S."/>
            <person name="Adams M.W."/>
            <person name="Kelly R.M."/>
        </authorList>
    </citation>
    <scope>NUCLEOTIDE SEQUENCE [LARGE SCALE GENOMIC DNA]</scope>
    <source>
        <strain evidence="3">ATCC 700853 / DSM 12137 / I77R1B</strain>
    </source>
</reference>
<name>E4S4S7_CALA7</name>
<dbReference type="EMBL" id="CP002326">
    <property type="protein sequence ID" value="ADQ40446.1"/>
    <property type="molecule type" value="Genomic_DNA"/>
</dbReference>
<proteinExistence type="predicted"/>
<evidence type="ECO:0000313" key="2">
    <source>
        <dbReference type="EMBL" id="ADQ40446.1"/>
    </source>
</evidence>
<evidence type="ECO:0000313" key="3">
    <source>
        <dbReference type="Proteomes" id="UP000009256"/>
    </source>
</evidence>
<dbReference type="Proteomes" id="UP000009256">
    <property type="component" value="Chromosome"/>
</dbReference>
<accession>E4S4S7</accession>
<reference key="1">
    <citation type="submission" date="2010-11" db="EMBL/GenBank/DDBJ databases">
        <title>Complete sequence of chromosome of Caldicellulosiruptor kristjanssonii 177R1B.</title>
        <authorList>
            <consortium name="US DOE Joint Genome Institute"/>
            <person name="Lucas S."/>
            <person name="Copeland A."/>
            <person name="Lapidus A."/>
            <person name="Cheng J.-F."/>
            <person name="Bruce D."/>
            <person name="Goodwin L."/>
            <person name="Pitluck S."/>
            <person name="Davenport K."/>
            <person name="Detter J.C."/>
            <person name="Han C."/>
            <person name="Tapia R."/>
            <person name="Land M."/>
            <person name="Hauser L."/>
            <person name="Jeffries C."/>
            <person name="Kyrpides N."/>
            <person name="Ivanova N."/>
            <person name="Mikhailova N."/>
            <person name="Blumer-Schuette S.E."/>
            <person name="Kelly R.M."/>
            <person name="Woyke T."/>
        </authorList>
    </citation>
    <scope>NUCLEOTIDE SEQUENCE</scope>
    <source>
        <strain>177R1B</strain>
    </source>
</reference>
<keyword evidence="1" id="KW-0175">Coiled coil</keyword>
<protein>
    <submittedName>
        <fullName evidence="2">Uncharacterized protein</fullName>
    </submittedName>
</protein>
<dbReference type="STRING" id="632335.Calkr_0931"/>
<keyword evidence="3" id="KW-1185">Reference proteome</keyword>